<dbReference type="InterPro" id="IPR055199">
    <property type="entry name" value="Hda_lid"/>
</dbReference>
<dbReference type="Gene3D" id="3.40.50.300">
    <property type="entry name" value="P-loop containing nucleotide triphosphate hydrolases"/>
    <property type="match status" value="1"/>
</dbReference>
<organism evidence="2">
    <name type="scientific">marine metagenome</name>
    <dbReference type="NCBI Taxonomy" id="408172"/>
    <lineage>
        <taxon>unclassified sequences</taxon>
        <taxon>metagenomes</taxon>
        <taxon>ecological metagenomes</taxon>
    </lineage>
</organism>
<evidence type="ECO:0000259" key="1">
    <source>
        <dbReference type="Pfam" id="PF22688"/>
    </source>
</evidence>
<gene>
    <name evidence="2" type="ORF">METZ01_LOCUS273155</name>
</gene>
<dbReference type="GO" id="GO:0003688">
    <property type="term" value="F:DNA replication origin binding"/>
    <property type="evidence" value="ECO:0007669"/>
    <property type="project" value="TreeGrafter"/>
</dbReference>
<feature type="domain" description="Hda lid" evidence="1">
    <location>
        <begin position="167"/>
        <end position="210"/>
    </location>
</feature>
<accession>A0A382KC46</accession>
<dbReference type="PANTHER" id="PTHR30050">
    <property type="entry name" value="CHROMOSOMAL REPLICATION INITIATOR PROTEIN DNAA"/>
    <property type="match status" value="1"/>
</dbReference>
<dbReference type="Pfam" id="PF22688">
    <property type="entry name" value="Hda_lid"/>
    <property type="match status" value="1"/>
</dbReference>
<sequence>MKQTTFEYNILPKHNLENFYVSEANKDAYNFIINENKFNNYSILYGPSKSGKTHLGLIWKEMNNAVIYNNENYNDIIQCENNLFVDSFLEDLNEENLFHLINHCFNNDLKILLCTDKLISNYIFELKDLSSRLKSFNFIEIKKPDDELIVNLINKLLYDKQIIINNSEIFSYVLKRINRTYKDIYLLVDKIDKLSLEKKRELTIPLIKELI</sequence>
<dbReference type="PANTHER" id="PTHR30050:SF5">
    <property type="entry name" value="DNAA REGULATORY INACTIVATOR HDA"/>
    <property type="match status" value="1"/>
</dbReference>
<protein>
    <recommendedName>
        <fullName evidence="1">Hda lid domain-containing protein</fullName>
    </recommendedName>
</protein>
<dbReference type="Gene3D" id="1.10.8.60">
    <property type="match status" value="1"/>
</dbReference>
<dbReference type="EMBL" id="UINC01078840">
    <property type="protein sequence ID" value="SVC20301.1"/>
    <property type="molecule type" value="Genomic_DNA"/>
</dbReference>
<name>A0A382KC46_9ZZZZ</name>
<dbReference type="GO" id="GO:0005886">
    <property type="term" value="C:plasma membrane"/>
    <property type="evidence" value="ECO:0007669"/>
    <property type="project" value="TreeGrafter"/>
</dbReference>
<dbReference type="InterPro" id="IPR027417">
    <property type="entry name" value="P-loop_NTPase"/>
</dbReference>
<dbReference type="SUPFAM" id="SSF52540">
    <property type="entry name" value="P-loop containing nucleoside triphosphate hydrolases"/>
    <property type="match status" value="1"/>
</dbReference>
<reference evidence="2" key="1">
    <citation type="submission" date="2018-05" db="EMBL/GenBank/DDBJ databases">
        <authorList>
            <person name="Lanie J.A."/>
            <person name="Ng W.-L."/>
            <person name="Kazmierczak K.M."/>
            <person name="Andrzejewski T.M."/>
            <person name="Davidsen T.M."/>
            <person name="Wayne K.J."/>
            <person name="Tettelin H."/>
            <person name="Glass J.I."/>
            <person name="Rusch D."/>
            <person name="Podicherti R."/>
            <person name="Tsui H.-C.T."/>
            <person name="Winkler M.E."/>
        </authorList>
    </citation>
    <scope>NUCLEOTIDE SEQUENCE</scope>
</reference>
<evidence type="ECO:0000313" key="2">
    <source>
        <dbReference type="EMBL" id="SVC20301.1"/>
    </source>
</evidence>
<proteinExistence type="predicted"/>
<dbReference type="AlphaFoldDB" id="A0A382KC46"/>
<dbReference type="GO" id="GO:0006270">
    <property type="term" value="P:DNA replication initiation"/>
    <property type="evidence" value="ECO:0007669"/>
    <property type="project" value="TreeGrafter"/>
</dbReference>